<proteinExistence type="predicted"/>
<dbReference type="EMBL" id="JBJQND010000004">
    <property type="protein sequence ID" value="KAL3879444.1"/>
    <property type="molecule type" value="Genomic_DNA"/>
</dbReference>
<evidence type="ECO:0000313" key="2">
    <source>
        <dbReference type="Proteomes" id="UP001634394"/>
    </source>
</evidence>
<evidence type="ECO:0000313" key="1">
    <source>
        <dbReference type="EMBL" id="KAL3879444.1"/>
    </source>
</evidence>
<name>A0ABD3WZN8_SINWO</name>
<reference evidence="1 2" key="1">
    <citation type="submission" date="2024-11" db="EMBL/GenBank/DDBJ databases">
        <title>Chromosome-level genome assembly of the freshwater bivalve Anodonta woodiana.</title>
        <authorList>
            <person name="Chen X."/>
        </authorList>
    </citation>
    <scope>NUCLEOTIDE SEQUENCE [LARGE SCALE GENOMIC DNA]</scope>
    <source>
        <strain evidence="1">MN2024</strain>
        <tissue evidence="1">Gills</tissue>
    </source>
</reference>
<sequence>MHAIAGNPFMIRTWSMIDSTLFITIKKDNNTILDLSMGVGIASNSTVQNRQMMLVFNSTMQKLYLWFKNVSKEDGGIYEMKESFYRTNTIPDETEADTYDRKGGTWYLEIYVLGMCTTEITSFNDLLKWRYVFLVGWVN</sequence>
<keyword evidence="2" id="KW-1185">Reference proteome</keyword>
<evidence type="ECO:0008006" key="3">
    <source>
        <dbReference type="Google" id="ProtNLM"/>
    </source>
</evidence>
<accession>A0ABD3WZN8</accession>
<comment type="caution">
    <text evidence="1">The sequence shown here is derived from an EMBL/GenBank/DDBJ whole genome shotgun (WGS) entry which is preliminary data.</text>
</comment>
<dbReference type="Proteomes" id="UP001634394">
    <property type="component" value="Unassembled WGS sequence"/>
</dbReference>
<protein>
    <recommendedName>
        <fullName evidence="3">Farnesoic acid O-methyl transferase domain-containing protein</fullName>
    </recommendedName>
</protein>
<organism evidence="1 2">
    <name type="scientific">Sinanodonta woodiana</name>
    <name type="common">Chinese pond mussel</name>
    <name type="synonym">Anodonta woodiana</name>
    <dbReference type="NCBI Taxonomy" id="1069815"/>
    <lineage>
        <taxon>Eukaryota</taxon>
        <taxon>Metazoa</taxon>
        <taxon>Spiralia</taxon>
        <taxon>Lophotrochozoa</taxon>
        <taxon>Mollusca</taxon>
        <taxon>Bivalvia</taxon>
        <taxon>Autobranchia</taxon>
        <taxon>Heteroconchia</taxon>
        <taxon>Palaeoheterodonta</taxon>
        <taxon>Unionida</taxon>
        <taxon>Unionoidea</taxon>
        <taxon>Unionidae</taxon>
        <taxon>Unioninae</taxon>
        <taxon>Sinanodonta</taxon>
    </lineage>
</organism>
<dbReference type="AlphaFoldDB" id="A0ABD3WZN8"/>
<gene>
    <name evidence="1" type="ORF">ACJMK2_031742</name>
</gene>